<dbReference type="AlphaFoldDB" id="A0A098LAH5"/>
<organism evidence="1 2">
    <name type="scientific">Sporocytophaga myxococcoides</name>
    <dbReference type="NCBI Taxonomy" id="153721"/>
    <lineage>
        <taxon>Bacteria</taxon>
        <taxon>Pseudomonadati</taxon>
        <taxon>Bacteroidota</taxon>
        <taxon>Cytophagia</taxon>
        <taxon>Cytophagales</taxon>
        <taxon>Cytophagaceae</taxon>
        <taxon>Sporocytophaga</taxon>
    </lineage>
</organism>
<dbReference type="Proteomes" id="UP000030185">
    <property type="component" value="Unassembled WGS sequence"/>
</dbReference>
<name>A0A098LAH5_9BACT</name>
<dbReference type="Gene3D" id="3.90.550.10">
    <property type="entry name" value="Spore Coat Polysaccharide Biosynthesis Protein SpsA, Chain A"/>
    <property type="match status" value="1"/>
</dbReference>
<evidence type="ECO:0000313" key="2">
    <source>
        <dbReference type="Proteomes" id="UP000030185"/>
    </source>
</evidence>
<protein>
    <recommendedName>
        <fullName evidence="3">Glycosyltransferase</fullName>
    </recommendedName>
</protein>
<keyword evidence="2" id="KW-1185">Reference proteome</keyword>
<evidence type="ECO:0008006" key="3">
    <source>
        <dbReference type="Google" id="ProtNLM"/>
    </source>
</evidence>
<dbReference type="InterPro" id="IPR029044">
    <property type="entry name" value="Nucleotide-diphossugar_trans"/>
</dbReference>
<dbReference type="STRING" id="153721.MYP_666"/>
<comment type="caution">
    <text evidence="1">The sequence shown here is derived from an EMBL/GenBank/DDBJ whole genome shotgun (WGS) entry which is preliminary data.</text>
</comment>
<sequence length="241" mass="27624">MKPKVLVGSLTSRAKDYCFQDWIGNVKSFTYPDFELFISDNSFDLNYSNFLKGFAKVGHIDPAGKTTIEVLCESHNQVRDYFLSTNADFLLHLESDVFPPSGIIEELLFHSVDVVSGMYFYGEGSRSKLLINVVEDFGNVRNANKIDHRISDIMFADGGLKRVFSCGIGCTLIHRSVLEKVSFRYEKTKLMHPDAFFYHDIFKAGITAWLDTSILCEHRNTNWNHNIIFDNDRRRNQTGIL</sequence>
<accession>A0A098LAH5</accession>
<evidence type="ECO:0000313" key="1">
    <source>
        <dbReference type="EMBL" id="GAL83439.1"/>
    </source>
</evidence>
<gene>
    <name evidence="1" type="ORF">MYP_666</name>
</gene>
<dbReference type="SUPFAM" id="SSF53448">
    <property type="entry name" value="Nucleotide-diphospho-sugar transferases"/>
    <property type="match status" value="1"/>
</dbReference>
<proteinExistence type="predicted"/>
<reference evidence="1 2" key="1">
    <citation type="submission" date="2014-09" db="EMBL/GenBank/DDBJ databases">
        <title>Sporocytophaga myxococcoides PG-01 genome sequencing.</title>
        <authorList>
            <person name="Liu L."/>
            <person name="Gao P.J."/>
            <person name="Chen G.J."/>
            <person name="Wang L.S."/>
        </authorList>
    </citation>
    <scope>NUCLEOTIDE SEQUENCE [LARGE SCALE GENOMIC DNA]</scope>
    <source>
        <strain evidence="1 2">PG-01</strain>
    </source>
</reference>
<dbReference type="EMBL" id="BBLT01000001">
    <property type="protein sequence ID" value="GAL83439.1"/>
    <property type="molecule type" value="Genomic_DNA"/>
</dbReference>